<accession>A2DRD9</accession>
<dbReference type="AlphaFoldDB" id="A2DRD9"/>
<protein>
    <submittedName>
        <fullName evidence="2">Uncharacterized protein</fullName>
    </submittedName>
</protein>
<dbReference type="EMBL" id="DS113235">
    <property type="protein sequence ID" value="EAY17065.1"/>
    <property type="molecule type" value="Genomic_DNA"/>
</dbReference>
<dbReference type="VEuPathDB" id="TrichDB:TVAGG3_0513270"/>
<proteinExistence type="predicted"/>
<evidence type="ECO:0000313" key="2">
    <source>
        <dbReference type="EMBL" id="EAY17065.1"/>
    </source>
</evidence>
<reference evidence="2" key="2">
    <citation type="journal article" date="2007" name="Science">
        <title>Draft genome sequence of the sexually transmitted pathogen Trichomonas vaginalis.</title>
        <authorList>
            <person name="Carlton J.M."/>
            <person name="Hirt R.P."/>
            <person name="Silva J.C."/>
            <person name="Delcher A.L."/>
            <person name="Schatz M."/>
            <person name="Zhao Q."/>
            <person name="Wortman J.R."/>
            <person name="Bidwell S.L."/>
            <person name="Alsmark U.C.M."/>
            <person name="Besteiro S."/>
            <person name="Sicheritz-Ponten T."/>
            <person name="Noel C.J."/>
            <person name="Dacks J.B."/>
            <person name="Foster P.G."/>
            <person name="Simillion C."/>
            <person name="Van de Peer Y."/>
            <person name="Miranda-Saavedra D."/>
            <person name="Barton G.J."/>
            <person name="Westrop G.D."/>
            <person name="Mueller S."/>
            <person name="Dessi D."/>
            <person name="Fiori P.L."/>
            <person name="Ren Q."/>
            <person name="Paulsen I."/>
            <person name="Zhang H."/>
            <person name="Bastida-Corcuera F.D."/>
            <person name="Simoes-Barbosa A."/>
            <person name="Brown M.T."/>
            <person name="Hayes R.D."/>
            <person name="Mukherjee M."/>
            <person name="Okumura C.Y."/>
            <person name="Schneider R."/>
            <person name="Smith A.J."/>
            <person name="Vanacova S."/>
            <person name="Villalvazo M."/>
            <person name="Haas B.J."/>
            <person name="Pertea M."/>
            <person name="Feldblyum T.V."/>
            <person name="Utterback T.R."/>
            <person name="Shu C.L."/>
            <person name="Osoegawa K."/>
            <person name="de Jong P.J."/>
            <person name="Hrdy I."/>
            <person name="Horvathova L."/>
            <person name="Zubacova Z."/>
            <person name="Dolezal P."/>
            <person name="Malik S.B."/>
            <person name="Logsdon J.M. Jr."/>
            <person name="Henze K."/>
            <person name="Gupta A."/>
            <person name="Wang C.C."/>
            <person name="Dunne R.L."/>
            <person name="Upcroft J.A."/>
            <person name="Upcroft P."/>
            <person name="White O."/>
            <person name="Salzberg S.L."/>
            <person name="Tang P."/>
            <person name="Chiu C.-H."/>
            <person name="Lee Y.-S."/>
            <person name="Embley T.M."/>
            <person name="Coombs G.H."/>
            <person name="Mottram J.C."/>
            <person name="Tachezy J."/>
            <person name="Fraser-Liggett C.M."/>
            <person name="Johnson P.J."/>
        </authorList>
    </citation>
    <scope>NUCLEOTIDE SEQUENCE [LARGE SCALE GENOMIC DNA]</scope>
    <source>
        <strain evidence="2">G3</strain>
    </source>
</reference>
<evidence type="ECO:0000256" key="1">
    <source>
        <dbReference type="SAM" id="Phobius"/>
    </source>
</evidence>
<gene>
    <name evidence="2" type="ORF">TVAG_297440</name>
</gene>
<dbReference type="VEuPathDB" id="TrichDB:TVAG_297440"/>
<keyword evidence="1" id="KW-0812">Transmembrane</keyword>
<dbReference type="RefSeq" id="XP_001329288.1">
    <property type="nucleotide sequence ID" value="XM_001329253.1"/>
</dbReference>
<dbReference type="InParanoid" id="A2DRD9"/>
<feature type="transmembrane region" description="Helical" evidence="1">
    <location>
        <begin position="20"/>
        <end position="44"/>
    </location>
</feature>
<keyword evidence="1" id="KW-1133">Transmembrane helix</keyword>
<reference evidence="2" key="1">
    <citation type="submission" date="2006-10" db="EMBL/GenBank/DDBJ databases">
        <authorList>
            <person name="Amadeo P."/>
            <person name="Zhao Q."/>
            <person name="Wortman J."/>
            <person name="Fraser-Liggett C."/>
            <person name="Carlton J."/>
        </authorList>
    </citation>
    <scope>NUCLEOTIDE SEQUENCE</scope>
    <source>
        <strain evidence="2">G3</strain>
    </source>
</reference>
<name>A2DRD9_TRIV3</name>
<sequence length="544" mass="61247">MNDLLTQPNKEQKQESNHKLLFLVLAISLVISIVVVVILIVFIGKTGEFKAFVKTVNVPNGIHPDGAHYLPNGKIFLHYYTDVNQTEYHAAVMDDNGRNFHDVYHGTYKPIYRSNGVRDIPFADNKRILLGDYILECEEELQNCHDKAKLTKIIYPPEFTNSSTLWLVWSEPVVSQDMKKLVWTMLDTKLGSVNFIADLNKEEEGYKLINAKIISTLKFIDRDPSTGNVILPTVRGGEIKQFVNGGSALTLAGAGDHGLARSVYQNLASNNTYSITNKPNYDETTIMSPDEKLGITMSTRFSPHTNMAILGLMPVPHSFMVTSGMNIYAYTYAVTRVRSSIKGNIGPVLIDLKKSETDPSYMGINLHEDDDWNFASPISWHYSSTKAIFLEISKENSTKNQRRIRKVTLSHYLPLKKVPTTATPDQIPYAIDPSEYFKVNSSDFAGTVAGEKSGQITFNLNSTYKHAEYKEYSDDGKTTFDGQITFENKNGVGYYRFSVQAKGEHKGNGNFALTFDRNNNIVWDQTSGSVEWDNQSINVEIYKQ</sequence>
<dbReference type="KEGG" id="tva:4775079"/>
<dbReference type="OrthoDB" id="10265322at2759"/>
<evidence type="ECO:0000313" key="3">
    <source>
        <dbReference type="Proteomes" id="UP000001542"/>
    </source>
</evidence>
<dbReference type="Proteomes" id="UP000001542">
    <property type="component" value="Unassembled WGS sequence"/>
</dbReference>
<keyword evidence="1" id="KW-0472">Membrane</keyword>
<keyword evidence="3" id="KW-1185">Reference proteome</keyword>
<organism evidence="2 3">
    <name type="scientific">Trichomonas vaginalis (strain ATCC PRA-98 / G3)</name>
    <dbReference type="NCBI Taxonomy" id="412133"/>
    <lineage>
        <taxon>Eukaryota</taxon>
        <taxon>Metamonada</taxon>
        <taxon>Parabasalia</taxon>
        <taxon>Trichomonadida</taxon>
        <taxon>Trichomonadidae</taxon>
        <taxon>Trichomonas</taxon>
    </lineage>
</organism>